<sequence length="195" mass="20500">MANMGASISMKSKKTANTGLIINWDKTIIEVLNDLLFMKNKLKLQCFYLRQRDSGAGTATSNALASTRLPNPTSGLELANFPPELNSPATFRCVRVSSMYDADDQYAYQTAVNIGGHVFKGILYDQGLDQHSHRGEGSSGGGGGGVSRNLIAGGSSSSGGGGGSTTAAMLDPSSIYPTPLNAFMAGTQFFPHPRS</sequence>
<dbReference type="EMBL" id="JBBNAG010000004">
    <property type="protein sequence ID" value="KAK9141229.1"/>
    <property type="molecule type" value="Genomic_DNA"/>
</dbReference>
<gene>
    <name evidence="2" type="ORF">Scep_010910</name>
</gene>
<reference evidence="2 3" key="1">
    <citation type="submission" date="2024-01" db="EMBL/GenBank/DDBJ databases">
        <title>Genome assemblies of Stephania.</title>
        <authorList>
            <person name="Yang L."/>
        </authorList>
    </citation>
    <scope>NUCLEOTIDE SEQUENCE [LARGE SCALE GENOMIC DNA]</scope>
    <source>
        <strain evidence="2">JXDWG</strain>
        <tissue evidence="2">Leaf</tissue>
    </source>
</reference>
<dbReference type="GO" id="GO:0003700">
    <property type="term" value="F:DNA-binding transcription factor activity"/>
    <property type="evidence" value="ECO:0007669"/>
    <property type="project" value="InterPro"/>
</dbReference>
<evidence type="ECO:0000256" key="1">
    <source>
        <dbReference type="SAM" id="MobiDB-lite"/>
    </source>
</evidence>
<dbReference type="AlphaFoldDB" id="A0AAP0JWT7"/>
<feature type="compositionally biased region" description="Gly residues" evidence="1">
    <location>
        <begin position="137"/>
        <end position="146"/>
    </location>
</feature>
<keyword evidence="3" id="KW-1185">Reference proteome</keyword>
<organism evidence="2 3">
    <name type="scientific">Stephania cephalantha</name>
    <dbReference type="NCBI Taxonomy" id="152367"/>
    <lineage>
        <taxon>Eukaryota</taxon>
        <taxon>Viridiplantae</taxon>
        <taxon>Streptophyta</taxon>
        <taxon>Embryophyta</taxon>
        <taxon>Tracheophyta</taxon>
        <taxon>Spermatophyta</taxon>
        <taxon>Magnoliopsida</taxon>
        <taxon>Ranunculales</taxon>
        <taxon>Menispermaceae</taxon>
        <taxon>Menispermoideae</taxon>
        <taxon>Cissampelideae</taxon>
        <taxon>Stephania</taxon>
    </lineage>
</organism>
<feature type="region of interest" description="Disordered" evidence="1">
    <location>
        <begin position="130"/>
        <end position="166"/>
    </location>
</feature>
<dbReference type="GO" id="GO:0005634">
    <property type="term" value="C:nucleus"/>
    <property type="evidence" value="ECO:0007669"/>
    <property type="project" value="TreeGrafter"/>
</dbReference>
<evidence type="ECO:0000313" key="2">
    <source>
        <dbReference type="EMBL" id="KAK9141229.1"/>
    </source>
</evidence>
<dbReference type="PANTHER" id="PTHR31604">
    <property type="entry name" value="PROTEIN LATERAL ROOT PRIMORDIUM 1"/>
    <property type="match status" value="1"/>
</dbReference>
<dbReference type="InterPro" id="IPR007818">
    <property type="entry name" value="SHI"/>
</dbReference>
<dbReference type="GO" id="GO:0003677">
    <property type="term" value="F:DNA binding"/>
    <property type="evidence" value="ECO:0007669"/>
    <property type="project" value="TreeGrafter"/>
</dbReference>
<dbReference type="Pfam" id="PF05142">
    <property type="entry name" value="DUF702"/>
    <property type="match status" value="1"/>
</dbReference>
<dbReference type="Proteomes" id="UP001419268">
    <property type="component" value="Unassembled WGS sequence"/>
</dbReference>
<evidence type="ECO:0000313" key="3">
    <source>
        <dbReference type="Proteomes" id="UP001419268"/>
    </source>
</evidence>
<protein>
    <submittedName>
        <fullName evidence="2">Uncharacterized protein</fullName>
    </submittedName>
</protein>
<name>A0AAP0JWT7_9MAGN</name>
<dbReference type="GO" id="GO:0045893">
    <property type="term" value="P:positive regulation of DNA-templated transcription"/>
    <property type="evidence" value="ECO:0007669"/>
    <property type="project" value="TreeGrafter"/>
</dbReference>
<dbReference type="NCBIfam" id="TIGR01624">
    <property type="entry name" value="LRP1_Cterm"/>
    <property type="match status" value="1"/>
</dbReference>
<accession>A0AAP0JWT7</accession>
<dbReference type="PANTHER" id="PTHR31604:SF2">
    <property type="entry name" value="PROTEIN SHI RELATED SEQUENCE 7"/>
    <property type="match status" value="1"/>
</dbReference>
<comment type="caution">
    <text evidence="2">The sequence shown here is derived from an EMBL/GenBank/DDBJ whole genome shotgun (WGS) entry which is preliminary data.</text>
</comment>
<dbReference type="InterPro" id="IPR006511">
    <property type="entry name" value="SHI_C"/>
</dbReference>
<proteinExistence type="predicted"/>